<organism evidence="3 4">
    <name type="scientific">Eilatimonas milleporae</name>
    <dbReference type="NCBI Taxonomy" id="911205"/>
    <lineage>
        <taxon>Bacteria</taxon>
        <taxon>Pseudomonadati</taxon>
        <taxon>Pseudomonadota</taxon>
        <taxon>Alphaproteobacteria</taxon>
        <taxon>Kordiimonadales</taxon>
        <taxon>Kordiimonadaceae</taxon>
        <taxon>Eilatimonas</taxon>
    </lineage>
</organism>
<evidence type="ECO:0000259" key="2">
    <source>
        <dbReference type="Pfam" id="PF07475"/>
    </source>
</evidence>
<keyword evidence="3" id="KW-0808">Transferase</keyword>
<dbReference type="InterPro" id="IPR011104">
    <property type="entry name" value="Hpr_kin/Pase_C"/>
</dbReference>
<feature type="domain" description="HPr kinase/phosphorylase C-terminal" evidence="2">
    <location>
        <begin position="20"/>
        <end position="96"/>
    </location>
</feature>
<evidence type="ECO:0000256" key="1">
    <source>
        <dbReference type="SAM" id="MobiDB-lite"/>
    </source>
</evidence>
<dbReference type="SUPFAM" id="SSF53795">
    <property type="entry name" value="PEP carboxykinase-like"/>
    <property type="match status" value="1"/>
</dbReference>
<dbReference type="OrthoDB" id="8326226at2"/>
<evidence type="ECO:0000313" key="4">
    <source>
        <dbReference type="Proteomes" id="UP000271227"/>
    </source>
</evidence>
<dbReference type="AlphaFoldDB" id="A0A3M0C2B3"/>
<dbReference type="Proteomes" id="UP000271227">
    <property type="component" value="Unassembled WGS sequence"/>
</dbReference>
<proteinExistence type="predicted"/>
<dbReference type="EMBL" id="REFR01000014">
    <property type="protein sequence ID" value="RMB02797.1"/>
    <property type="molecule type" value="Genomic_DNA"/>
</dbReference>
<dbReference type="InParanoid" id="A0A3M0C2B3"/>
<reference evidence="3 4" key="1">
    <citation type="submission" date="2018-10" db="EMBL/GenBank/DDBJ databases">
        <title>Genomic Encyclopedia of Archaeal and Bacterial Type Strains, Phase II (KMG-II): from individual species to whole genera.</title>
        <authorList>
            <person name="Goeker M."/>
        </authorList>
    </citation>
    <scope>NUCLEOTIDE SEQUENCE [LARGE SCALE GENOMIC DNA]</scope>
    <source>
        <strain evidence="3 4">DSM 25217</strain>
    </source>
</reference>
<feature type="compositionally biased region" description="Low complexity" evidence="1">
    <location>
        <begin position="1"/>
        <end position="10"/>
    </location>
</feature>
<dbReference type="CDD" id="cd01918">
    <property type="entry name" value="HprK_C"/>
    <property type="match status" value="1"/>
</dbReference>
<feature type="region of interest" description="Disordered" evidence="1">
    <location>
        <begin position="1"/>
        <end position="21"/>
    </location>
</feature>
<protein>
    <submittedName>
        <fullName evidence="3">Hpr(Ser) kinase/phosphatase</fullName>
    </submittedName>
</protein>
<comment type="caution">
    <text evidence="3">The sequence shown here is derived from an EMBL/GenBank/DDBJ whole genome shotgun (WGS) entry which is preliminary data.</text>
</comment>
<dbReference type="GO" id="GO:0005524">
    <property type="term" value="F:ATP binding"/>
    <property type="evidence" value="ECO:0007669"/>
    <property type="project" value="InterPro"/>
</dbReference>
<keyword evidence="4" id="KW-1185">Reference proteome</keyword>
<keyword evidence="3" id="KW-0418">Kinase</keyword>
<name>A0A3M0C2B3_9PROT</name>
<dbReference type="InterPro" id="IPR027417">
    <property type="entry name" value="P-loop_NTPase"/>
</dbReference>
<evidence type="ECO:0000313" key="3">
    <source>
        <dbReference type="EMBL" id="RMB02797.1"/>
    </source>
</evidence>
<dbReference type="GO" id="GO:0006109">
    <property type="term" value="P:regulation of carbohydrate metabolic process"/>
    <property type="evidence" value="ECO:0007669"/>
    <property type="project" value="InterPro"/>
</dbReference>
<dbReference type="Gene3D" id="3.40.50.300">
    <property type="entry name" value="P-loop containing nucleotide triphosphate hydrolases"/>
    <property type="match status" value="1"/>
</dbReference>
<dbReference type="RefSeq" id="WP_121939793.1">
    <property type="nucleotide sequence ID" value="NZ_REFR01000014.1"/>
</dbReference>
<dbReference type="GO" id="GO:0000155">
    <property type="term" value="F:phosphorelay sensor kinase activity"/>
    <property type="evidence" value="ECO:0007669"/>
    <property type="project" value="InterPro"/>
</dbReference>
<dbReference type="PANTHER" id="PTHR30305">
    <property type="entry name" value="PROTEIN YJDM-RELATED"/>
    <property type="match status" value="1"/>
</dbReference>
<sequence length="159" mass="17010">MKKPSQQPSGRQGGQRGRDRARIHATAVSIAGRGVLLRGPSGAGKSDLGMRLIDRGARLVADDHVCLRRAGDRVLAFAPHALRGLIEVRGVGIVRLSEAPPVPVGLVVDLVPEADVPRLPVMEKTELLGLRLPYRRLYAFDGTSAMKIETGLTGTILPL</sequence>
<accession>A0A3M0C2B3</accession>
<dbReference type="PANTHER" id="PTHR30305:SF1">
    <property type="entry name" value="HPR KINASE_PHOSPHORYLASE"/>
    <property type="match status" value="1"/>
</dbReference>
<gene>
    <name evidence="3" type="ORF">BXY39_3149</name>
</gene>
<dbReference type="Pfam" id="PF07475">
    <property type="entry name" value="Hpr_kinase_C"/>
    <property type="match status" value="1"/>
</dbReference>